<evidence type="ECO:0000313" key="1">
    <source>
        <dbReference type="EMBL" id="OAN55968.1"/>
    </source>
</evidence>
<reference evidence="1 2" key="1">
    <citation type="submission" date="2016-04" db="EMBL/GenBank/DDBJ databases">
        <title>Draft genome sequence of freshwater magnetotactic bacteria Magnetospirillum marisnigri SP-1 and Magnetospirillum moscoviense BB-1.</title>
        <authorList>
            <person name="Koziaeva V."/>
            <person name="Dziuba M.V."/>
            <person name="Ivanov T.M."/>
            <person name="Kuznetsov B."/>
            <person name="Grouzdev D.S."/>
        </authorList>
    </citation>
    <scope>NUCLEOTIDE SEQUENCE [LARGE SCALE GENOMIC DNA]</scope>
    <source>
        <strain evidence="1 2">SP-1</strain>
    </source>
</reference>
<proteinExistence type="predicted"/>
<name>A0A178MX69_9PROT</name>
<protein>
    <submittedName>
        <fullName evidence="1">Uncharacterized protein</fullName>
    </submittedName>
</protein>
<evidence type="ECO:0000313" key="2">
    <source>
        <dbReference type="Proteomes" id="UP000078428"/>
    </source>
</evidence>
<keyword evidence="2" id="KW-1185">Reference proteome</keyword>
<dbReference type="Proteomes" id="UP000078428">
    <property type="component" value="Unassembled WGS sequence"/>
</dbReference>
<accession>A0A178MX69</accession>
<dbReference type="EMBL" id="LWQT01000010">
    <property type="protein sequence ID" value="OAN55968.1"/>
    <property type="molecule type" value="Genomic_DNA"/>
</dbReference>
<comment type="caution">
    <text evidence="1">The sequence shown here is derived from an EMBL/GenBank/DDBJ whole genome shotgun (WGS) entry which is preliminary data.</text>
</comment>
<organism evidence="1 2">
    <name type="scientific">Paramagnetospirillum marisnigri</name>
    <dbReference type="NCBI Taxonomy" id="1285242"/>
    <lineage>
        <taxon>Bacteria</taxon>
        <taxon>Pseudomonadati</taxon>
        <taxon>Pseudomonadota</taxon>
        <taxon>Alphaproteobacteria</taxon>
        <taxon>Rhodospirillales</taxon>
        <taxon>Magnetospirillaceae</taxon>
        <taxon>Paramagnetospirillum</taxon>
    </lineage>
</organism>
<dbReference type="STRING" id="1285242.A6A04_10420"/>
<gene>
    <name evidence="1" type="ORF">A6A04_10420</name>
</gene>
<dbReference type="AlphaFoldDB" id="A0A178MX69"/>
<sequence>MGLMLAFVGQASAHVHDGQAESPSRPFIDHPCHDGAEQSLLDRNAPSHDDKGRHCVFASSCCVAALPSGFHIQVLLPVKISHGAPGQQTIRQLASIGPPAKPPRL</sequence>